<name>A0A1Y1IJB4_KLENI</name>
<evidence type="ECO:0000313" key="3">
    <source>
        <dbReference type="Proteomes" id="UP000054558"/>
    </source>
</evidence>
<dbReference type="InterPro" id="IPR053030">
    <property type="entry name" value="Ribosomal_biogenesis_FAF1-like"/>
</dbReference>
<organism evidence="2 3">
    <name type="scientific">Klebsormidium nitens</name>
    <name type="common">Green alga</name>
    <name type="synonym">Ulothrix nitens</name>
    <dbReference type="NCBI Taxonomy" id="105231"/>
    <lineage>
        <taxon>Eukaryota</taxon>
        <taxon>Viridiplantae</taxon>
        <taxon>Streptophyta</taxon>
        <taxon>Klebsormidiophyceae</taxon>
        <taxon>Klebsormidiales</taxon>
        <taxon>Klebsormidiaceae</taxon>
        <taxon>Klebsormidium</taxon>
    </lineage>
</organism>
<feature type="compositionally biased region" description="Basic residues" evidence="1">
    <location>
        <begin position="213"/>
        <end position="222"/>
    </location>
</feature>
<evidence type="ECO:0000313" key="2">
    <source>
        <dbReference type="EMBL" id="GAQ90950.1"/>
    </source>
</evidence>
<feature type="compositionally biased region" description="Basic residues" evidence="1">
    <location>
        <begin position="273"/>
        <end position="292"/>
    </location>
</feature>
<dbReference type="GO" id="GO:0000462">
    <property type="term" value="P:maturation of SSU-rRNA from tricistronic rRNA transcript (SSU-rRNA, 5.8S rRNA, LSU-rRNA)"/>
    <property type="evidence" value="ECO:0000318"/>
    <property type="project" value="GO_Central"/>
</dbReference>
<gene>
    <name evidence="2" type="ORF">KFL_007060070</name>
</gene>
<feature type="region of interest" description="Disordered" evidence="1">
    <location>
        <begin position="26"/>
        <end position="107"/>
    </location>
</feature>
<dbReference type="InterPro" id="IPR027973">
    <property type="entry name" value="FSAF1-like"/>
</dbReference>
<dbReference type="PANTHER" id="PTHR28096:SF1">
    <property type="entry name" value="PROTEIN FAF1"/>
    <property type="match status" value="1"/>
</dbReference>
<dbReference type="PANTHER" id="PTHR28096">
    <property type="entry name" value="PROTEIN FAF1"/>
    <property type="match status" value="1"/>
</dbReference>
<reference evidence="2 3" key="1">
    <citation type="journal article" date="2014" name="Nat. Commun.">
        <title>Klebsormidium flaccidum genome reveals primary factors for plant terrestrial adaptation.</title>
        <authorList>
            <person name="Hori K."/>
            <person name="Maruyama F."/>
            <person name="Fujisawa T."/>
            <person name="Togashi T."/>
            <person name="Yamamoto N."/>
            <person name="Seo M."/>
            <person name="Sato S."/>
            <person name="Yamada T."/>
            <person name="Mori H."/>
            <person name="Tajima N."/>
            <person name="Moriyama T."/>
            <person name="Ikeuchi M."/>
            <person name="Watanabe M."/>
            <person name="Wada H."/>
            <person name="Kobayashi K."/>
            <person name="Saito M."/>
            <person name="Masuda T."/>
            <person name="Sasaki-Sekimoto Y."/>
            <person name="Mashiguchi K."/>
            <person name="Awai K."/>
            <person name="Shimojima M."/>
            <person name="Masuda S."/>
            <person name="Iwai M."/>
            <person name="Nobusawa T."/>
            <person name="Narise T."/>
            <person name="Kondo S."/>
            <person name="Saito H."/>
            <person name="Sato R."/>
            <person name="Murakawa M."/>
            <person name="Ihara Y."/>
            <person name="Oshima-Yamada Y."/>
            <person name="Ohtaka K."/>
            <person name="Satoh M."/>
            <person name="Sonobe K."/>
            <person name="Ishii M."/>
            <person name="Ohtani R."/>
            <person name="Kanamori-Sato M."/>
            <person name="Honoki R."/>
            <person name="Miyazaki D."/>
            <person name="Mochizuki H."/>
            <person name="Umetsu J."/>
            <person name="Higashi K."/>
            <person name="Shibata D."/>
            <person name="Kamiya Y."/>
            <person name="Sato N."/>
            <person name="Nakamura Y."/>
            <person name="Tabata S."/>
            <person name="Ida S."/>
            <person name="Kurokawa K."/>
            <person name="Ohta H."/>
        </authorList>
    </citation>
    <scope>NUCLEOTIDE SEQUENCE [LARGE SCALE GENOMIC DNA]</scope>
    <source>
        <strain evidence="2 3">NIES-2285</strain>
    </source>
</reference>
<keyword evidence="3" id="KW-1185">Reference proteome</keyword>
<feature type="compositionally biased region" description="Basic and acidic residues" evidence="1">
    <location>
        <begin position="26"/>
        <end position="40"/>
    </location>
</feature>
<dbReference type="OMA" id="ASNEWHS"/>
<feature type="compositionally biased region" description="Basic and acidic residues" evidence="1">
    <location>
        <begin position="184"/>
        <end position="197"/>
    </location>
</feature>
<dbReference type="Pfam" id="PF15375">
    <property type="entry name" value="FSAF1"/>
    <property type="match status" value="1"/>
</dbReference>
<dbReference type="AlphaFoldDB" id="A0A1Y1IJB4"/>
<evidence type="ECO:0000256" key="1">
    <source>
        <dbReference type="SAM" id="MobiDB-lite"/>
    </source>
</evidence>
<sequence>MGAMAIVEEAGKVELRLEKYGEEFMRMFDDSDSDTGRPAHEPSSGPASRTVEQDDAATTSGEEEEEDEEGAQRGTLRQAPVVVFDGGVGSSTPRAGRRDRRNFLSPRVADVLREGGRGAAAGDSDEEALLGSAEFQRMAREVELLGAAHLDKHEKKKWEARALQQMGAKPAKSPRMPLTIGSGIEKKRKEREAKAFEEDVASGMVRVKGSGAAKRRAAKHEKRREGDRGLKASDGTFRGGVLYIKKEAGNPVREGRSGKRKSMGDDFEGDSRKRARKGPGAKSKKKKSKKRR</sequence>
<dbReference type="OrthoDB" id="5556956at2759"/>
<feature type="compositionally biased region" description="Basic and acidic residues" evidence="1">
    <location>
        <begin position="244"/>
        <end position="257"/>
    </location>
</feature>
<dbReference type="GO" id="GO:0005730">
    <property type="term" value="C:nucleolus"/>
    <property type="evidence" value="ECO:0000318"/>
    <property type="project" value="GO_Central"/>
</dbReference>
<proteinExistence type="predicted"/>
<dbReference type="Proteomes" id="UP000054558">
    <property type="component" value="Unassembled WGS sequence"/>
</dbReference>
<protein>
    <submittedName>
        <fullName evidence="2">Uncharacterized protein</fullName>
    </submittedName>
</protein>
<feature type="region of interest" description="Disordered" evidence="1">
    <location>
        <begin position="164"/>
        <end position="292"/>
    </location>
</feature>
<dbReference type="EMBL" id="DF237655">
    <property type="protein sequence ID" value="GAQ90950.1"/>
    <property type="molecule type" value="Genomic_DNA"/>
</dbReference>
<accession>A0A1Y1IJB4</accession>